<comment type="function">
    <text evidence="4">Formation of pseudouridine at positions 38, 39 and 40 in the anticodon stem and loop of transfer RNAs.</text>
</comment>
<dbReference type="PANTHER" id="PTHR11142">
    <property type="entry name" value="PSEUDOURIDYLATE SYNTHASE"/>
    <property type="match status" value="1"/>
</dbReference>
<comment type="similarity">
    <text evidence="1 4 5">Belongs to the tRNA pseudouridine synthase TruA family.</text>
</comment>
<organism evidence="7 8">
    <name type="scientific">Oceanobacillus longus</name>
    <dbReference type="NCBI Taxonomy" id="930120"/>
    <lineage>
        <taxon>Bacteria</taxon>
        <taxon>Bacillati</taxon>
        <taxon>Bacillota</taxon>
        <taxon>Bacilli</taxon>
        <taxon>Bacillales</taxon>
        <taxon>Bacillaceae</taxon>
        <taxon>Oceanobacillus</taxon>
    </lineage>
</organism>
<evidence type="ECO:0000256" key="1">
    <source>
        <dbReference type="ARBA" id="ARBA00009375"/>
    </source>
</evidence>
<evidence type="ECO:0000259" key="6">
    <source>
        <dbReference type="Pfam" id="PF01416"/>
    </source>
</evidence>
<keyword evidence="3 4" id="KW-0413">Isomerase</keyword>
<dbReference type="PIRSF" id="PIRSF001430">
    <property type="entry name" value="tRNA_psdUrid_synth"/>
    <property type="match status" value="1"/>
</dbReference>
<dbReference type="Pfam" id="PF01416">
    <property type="entry name" value="PseudoU_synth_1"/>
    <property type="match status" value="2"/>
</dbReference>
<feature type="binding site" evidence="4">
    <location>
        <position position="111"/>
    </location>
    <ligand>
        <name>substrate</name>
    </ligand>
</feature>
<dbReference type="SUPFAM" id="SSF55120">
    <property type="entry name" value="Pseudouridine synthase"/>
    <property type="match status" value="1"/>
</dbReference>
<dbReference type="EC" id="5.4.99.12" evidence="4"/>
<dbReference type="InterPro" id="IPR020103">
    <property type="entry name" value="PsdUridine_synth_cat_dom_sf"/>
</dbReference>
<feature type="domain" description="Pseudouridine synthase I TruA alpha/beta" evidence="6">
    <location>
        <begin position="144"/>
        <end position="247"/>
    </location>
</feature>
<dbReference type="InterPro" id="IPR020097">
    <property type="entry name" value="PsdUridine_synth_TruA_a/b_dom"/>
</dbReference>
<dbReference type="HAMAP" id="MF_00171">
    <property type="entry name" value="TruA"/>
    <property type="match status" value="1"/>
</dbReference>
<comment type="caution">
    <text evidence="7">The sequence shown here is derived from an EMBL/GenBank/DDBJ whole genome shotgun (WGS) entry which is preliminary data.</text>
</comment>
<comment type="subunit">
    <text evidence="4">Homodimer.</text>
</comment>
<dbReference type="InterPro" id="IPR020095">
    <property type="entry name" value="PsdUridine_synth_TruA_C"/>
</dbReference>
<gene>
    <name evidence="4 7" type="primary">truA</name>
    <name evidence="7" type="ORF">ACFOUV_17805</name>
</gene>
<dbReference type="CDD" id="cd02570">
    <property type="entry name" value="PseudoU_synth_EcTruA"/>
    <property type="match status" value="1"/>
</dbReference>
<feature type="domain" description="Pseudouridine synthase I TruA alpha/beta" evidence="6">
    <location>
        <begin position="8"/>
        <end position="105"/>
    </location>
</feature>
<evidence type="ECO:0000256" key="4">
    <source>
        <dbReference type="HAMAP-Rule" id="MF_00171"/>
    </source>
</evidence>
<dbReference type="GO" id="GO:0160147">
    <property type="term" value="F:tRNA pseudouridine(38-40) synthase activity"/>
    <property type="evidence" value="ECO:0007669"/>
    <property type="project" value="UniProtKB-EC"/>
</dbReference>
<dbReference type="Gene3D" id="3.30.70.580">
    <property type="entry name" value="Pseudouridine synthase I, catalytic domain, N-terminal subdomain"/>
    <property type="match status" value="1"/>
</dbReference>
<evidence type="ECO:0000313" key="7">
    <source>
        <dbReference type="EMBL" id="MFC4025637.1"/>
    </source>
</evidence>
<dbReference type="NCBIfam" id="TIGR00071">
    <property type="entry name" value="hisT_truA"/>
    <property type="match status" value="1"/>
</dbReference>
<comment type="caution">
    <text evidence="4">Lacks conserved residue(s) required for the propagation of feature annotation.</text>
</comment>
<keyword evidence="2 4" id="KW-0819">tRNA processing</keyword>
<protein>
    <recommendedName>
        <fullName evidence="4">tRNA pseudouridine synthase A</fullName>
        <ecNumber evidence="4">5.4.99.12</ecNumber>
    </recommendedName>
    <alternativeName>
        <fullName evidence="4">tRNA pseudouridine(38-40) synthase</fullName>
    </alternativeName>
    <alternativeName>
        <fullName evidence="4">tRNA pseudouridylate synthase I</fullName>
    </alternativeName>
    <alternativeName>
        <fullName evidence="4">tRNA-uridine isomerase I</fullName>
    </alternativeName>
</protein>
<dbReference type="RefSeq" id="WP_379498185.1">
    <property type="nucleotide sequence ID" value="NZ_JBHSAO010000017.1"/>
</dbReference>
<evidence type="ECO:0000256" key="2">
    <source>
        <dbReference type="ARBA" id="ARBA00022694"/>
    </source>
</evidence>
<accession>A0ABV8H3Z7</accession>
<comment type="catalytic activity">
    <reaction evidence="4 5">
        <text>uridine(38/39/40) in tRNA = pseudouridine(38/39/40) in tRNA</text>
        <dbReference type="Rhea" id="RHEA:22376"/>
        <dbReference type="Rhea" id="RHEA-COMP:10085"/>
        <dbReference type="Rhea" id="RHEA-COMP:10087"/>
        <dbReference type="ChEBI" id="CHEBI:65314"/>
        <dbReference type="ChEBI" id="CHEBI:65315"/>
        <dbReference type="EC" id="5.4.99.12"/>
    </reaction>
</comment>
<evidence type="ECO:0000313" key="8">
    <source>
        <dbReference type="Proteomes" id="UP001595772"/>
    </source>
</evidence>
<evidence type="ECO:0000256" key="5">
    <source>
        <dbReference type="RuleBase" id="RU003792"/>
    </source>
</evidence>
<reference evidence="8" key="1">
    <citation type="journal article" date="2019" name="Int. J. Syst. Evol. Microbiol.">
        <title>The Global Catalogue of Microorganisms (GCM) 10K type strain sequencing project: providing services to taxonomists for standard genome sequencing and annotation.</title>
        <authorList>
            <consortium name="The Broad Institute Genomics Platform"/>
            <consortium name="The Broad Institute Genome Sequencing Center for Infectious Disease"/>
            <person name="Wu L."/>
            <person name="Ma J."/>
        </authorList>
    </citation>
    <scope>NUCLEOTIDE SEQUENCE [LARGE SCALE GENOMIC DNA]</scope>
    <source>
        <strain evidence="8">IBRC-M 10703</strain>
    </source>
</reference>
<evidence type="ECO:0000256" key="3">
    <source>
        <dbReference type="ARBA" id="ARBA00023235"/>
    </source>
</evidence>
<name>A0ABV8H3Z7_9BACI</name>
<sequence length="253" mass="29383">MARLKCVVKYDGSGFYGFQVQPTNRTVQGVLERVLKEMHKGVEIRLQASGRTDTGVHAIGQVIHFDSTYDIPEENWKRALNTLLPDDIYIQEVIKVSEEFHARYSVSEKEYHYFVRNLVEPDVFSRNYSYHFPYEVDIGKIKEACRYLEGTHDFTTFSSAKSTIKGEKIRTLYHASCIKHGSDIEFIFRGSGFLYNMVRIMVSVLLDIGQGRRKPEDIPILLEKRDRQQVGKTISPNGLYLWKVKYNEENKII</sequence>
<dbReference type="PANTHER" id="PTHR11142:SF0">
    <property type="entry name" value="TRNA PSEUDOURIDINE SYNTHASE-LIKE 1"/>
    <property type="match status" value="1"/>
</dbReference>
<dbReference type="Gene3D" id="3.30.70.660">
    <property type="entry name" value="Pseudouridine synthase I, catalytic domain, C-terminal subdomain"/>
    <property type="match status" value="1"/>
</dbReference>
<proteinExistence type="inferred from homology"/>
<dbReference type="Proteomes" id="UP001595772">
    <property type="component" value="Unassembled WGS sequence"/>
</dbReference>
<dbReference type="InterPro" id="IPR001406">
    <property type="entry name" value="PsdUridine_synth_TruA"/>
</dbReference>
<keyword evidence="8" id="KW-1185">Reference proteome</keyword>
<feature type="active site" description="Nucleophile" evidence="4">
    <location>
        <position position="53"/>
    </location>
</feature>
<dbReference type="InterPro" id="IPR020094">
    <property type="entry name" value="TruA/RsuA/RluB/E/F_N"/>
</dbReference>
<dbReference type="EMBL" id="JBHSAO010000017">
    <property type="protein sequence ID" value="MFC4025637.1"/>
    <property type="molecule type" value="Genomic_DNA"/>
</dbReference>